<name>A0AAW2UA08_SESRA</name>
<sequence>MKVATLINSEQGDWNCDIVEEHFCREDSSSLSLSVEVFCKTPLFGITPPRVYTQSGVHITLLVISTSRLRLQLHHKVGTSFGQQKSPTKFVYSPGECAGTVFPPAPILHVAPHTHPLRARFVLPPMKTPIMPLHSAILLDKYGHYPISQVLQQGAPPQATSFKQSPQLLQVNSDSHVLHILIPGNTHQQIPSKSTLMEPHSTMKKGWA</sequence>
<dbReference type="EMBL" id="JACGWJ010000006">
    <property type="protein sequence ID" value="KAL0413742.1"/>
    <property type="molecule type" value="Genomic_DNA"/>
</dbReference>
<proteinExistence type="predicted"/>
<organism evidence="2">
    <name type="scientific">Sesamum radiatum</name>
    <name type="common">Black benniseed</name>
    <dbReference type="NCBI Taxonomy" id="300843"/>
    <lineage>
        <taxon>Eukaryota</taxon>
        <taxon>Viridiplantae</taxon>
        <taxon>Streptophyta</taxon>
        <taxon>Embryophyta</taxon>
        <taxon>Tracheophyta</taxon>
        <taxon>Spermatophyta</taxon>
        <taxon>Magnoliopsida</taxon>
        <taxon>eudicotyledons</taxon>
        <taxon>Gunneridae</taxon>
        <taxon>Pentapetalae</taxon>
        <taxon>asterids</taxon>
        <taxon>lamiids</taxon>
        <taxon>Lamiales</taxon>
        <taxon>Pedaliaceae</taxon>
        <taxon>Sesamum</taxon>
    </lineage>
</organism>
<evidence type="ECO:0000256" key="1">
    <source>
        <dbReference type="SAM" id="MobiDB-lite"/>
    </source>
</evidence>
<reference evidence="2" key="1">
    <citation type="submission" date="2020-06" db="EMBL/GenBank/DDBJ databases">
        <authorList>
            <person name="Li T."/>
            <person name="Hu X."/>
            <person name="Zhang T."/>
            <person name="Song X."/>
            <person name="Zhang H."/>
            <person name="Dai N."/>
            <person name="Sheng W."/>
            <person name="Hou X."/>
            <person name="Wei L."/>
        </authorList>
    </citation>
    <scope>NUCLEOTIDE SEQUENCE</scope>
    <source>
        <strain evidence="2">G02</strain>
        <tissue evidence="2">Leaf</tissue>
    </source>
</reference>
<comment type="caution">
    <text evidence="2">The sequence shown here is derived from an EMBL/GenBank/DDBJ whole genome shotgun (WGS) entry which is preliminary data.</text>
</comment>
<protein>
    <submittedName>
        <fullName evidence="2">Uncharacterized protein</fullName>
    </submittedName>
</protein>
<feature type="region of interest" description="Disordered" evidence="1">
    <location>
        <begin position="189"/>
        <end position="208"/>
    </location>
</feature>
<evidence type="ECO:0000313" key="2">
    <source>
        <dbReference type="EMBL" id="KAL0413742.1"/>
    </source>
</evidence>
<dbReference type="AlphaFoldDB" id="A0AAW2UA08"/>
<reference evidence="2" key="2">
    <citation type="journal article" date="2024" name="Plant">
        <title>Genomic evolution and insights into agronomic trait innovations of Sesamum species.</title>
        <authorList>
            <person name="Miao H."/>
            <person name="Wang L."/>
            <person name="Qu L."/>
            <person name="Liu H."/>
            <person name="Sun Y."/>
            <person name="Le M."/>
            <person name="Wang Q."/>
            <person name="Wei S."/>
            <person name="Zheng Y."/>
            <person name="Lin W."/>
            <person name="Duan Y."/>
            <person name="Cao H."/>
            <person name="Xiong S."/>
            <person name="Wang X."/>
            <person name="Wei L."/>
            <person name="Li C."/>
            <person name="Ma Q."/>
            <person name="Ju M."/>
            <person name="Zhao R."/>
            <person name="Li G."/>
            <person name="Mu C."/>
            <person name="Tian Q."/>
            <person name="Mei H."/>
            <person name="Zhang T."/>
            <person name="Gao T."/>
            <person name="Zhang H."/>
        </authorList>
    </citation>
    <scope>NUCLEOTIDE SEQUENCE</scope>
    <source>
        <strain evidence="2">G02</strain>
    </source>
</reference>
<gene>
    <name evidence="2" type="ORF">Sradi_1575900</name>
</gene>
<accession>A0AAW2UA08</accession>